<protein>
    <submittedName>
        <fullName evidence="2">Uncharacterized protein</fullName>
    </submittedName>
</protein>
<name>A0A915IE79_ROMCU</name>
<evidence type="ECO:0000313" key="2">
    <source>
        <dbReference type="WBParaSite" id="nRc.2.0.1.t12485-RA"/>
    </source>
</evidence>
<accession>A0A915IE79</accession>
<evidence type="ECO:0000313" key="1">
    <source>
        <dbReference type="Proteomes" id="UP000887565"/>
    </source>
</evidence>
<proteinExistence type="predicted"/>
<reference evidence="2" key="1">
    <citation type="submission" date="2022-11" db="UniProtKB">
        <authorList>
            <consortium name="WormBaseParasite"/>
        </authorList>
    </citation>
    <scope>IDENTIFICATION</scope>
</reference>
<dbReference type="AlphaFoldDB" id="A0A915IE79"/>
<sequence length="240" mass="27370">MELPMVTYTYRNETKQCDFKTKSDILDADDEPKVWSVQVDEDVTELETPTTSCDATADEMMPPPGLPMLQVIQASTWIVAFPEIPTTDNIRRGEVFFNREQAKFNVSKDYGFLVNDPQIRLKTLIEGWISKGFFDEWVAESVWRSFNKTSYKKARGGFSFNPGVRTWNSYGLVRARVAGDRLSAAYAFLILKHKGNGHGVTNLESSDLSDFVGYKNRKNLHEELADKLARFSIKYGHCRS</sequence>
<organism evidence="1 2">
    <name type="scientific">Romanomermis culicivorax</name>
    <name type="common">Nematode worm</name>
    <dbReference type="NCBI Taxonomy" id="13658"/>
    <lineage>
        <taxon>Eukaryota</taxon>
        <taxon>Metazoa</taxon>
        <taxon>Ecdysozoa</taxon>
        <taxon>Nematoda</taxon>
        <taxon>Enoplea</taxon>
        <taxon>Dorylaimia</taxon>
        <taxon>Mermithida</taxon>
        <taxon>Mermithoidea</taxon>
        <taxon>Mermithidae</taxon>
        <taxon>Romanomermis</taxon>
    </lineage>
</organism>
<keyword evidence="1" id="KW-1185">Reference proteome</keyword>
<dbReference type="Proteomes" id="UP000887565">
    <property type="component" value="Unplaced"/>
</dbReference>
<dbReference type="WBParaSite" id="nRc.2.0.1.t12485-RA">
    <property type="protein sequence ID" value="nRc.2.0.1.t12485-RA"/>
    <property type="gene ID" value="nRc.2.0.1.g12485"/>
</dbReference>